<reference evidence="2 3" key="1">
    <citation type="submission" date="2020-07" db="EMBL/GenBank/DDBJ databases">
        <title>Genomic Encyclopedia of Type Strains, Phase IV (KMG-IV): sequencing the most valuable type-strain genomes for metagenomic binning, comparative biology and taxonomic classification.</title>
        <authorList>
            <person name="Goeker M."/>
        </authorList>
    </citation>
    <scope>NUCLEOTIDE SEQUENCE [LARGE SCALE GENOMIC DNA]</scope>
    <source>
        <strain evidence="2 3">DSM 15730</strain>
    </source>
</reference>
<evidence type="ECO:0000259" key="1">
    <source>
        <dbReference type="Pfam" id="PF02080"/>
    </source>
</evidence>
<sequence>MLELDIRDRYDINIVAIKRGNNVIVSPLASEMIRKGDILLSSARMKILTALKRKL</sequence>
<evidence type="ECO:0000313" key="3">
    <source>
        <dbReference type="Proteomes" id="UP000523087"/>
    </source>
</evidence>
<dbReference type="EMBL" id="JACDUT010000002">
    <property type="protein sequence ID" value="MBA2874159.1"/>
    <property type="molecule type" value="Genomic_DNA"/>
</dbReference>
<comment type="caution">
    <text evidence="2">The sequence shown here is derived from an EMBL/GenBank/DDBJ whole genome shotgun (WGS) entry which is preliminary data.</text>
</comment>
<evidence type="ECO:0000313" key="2">
    <source>
        <dbReference type="EMBL" id="MBA2874159.1"/>
    </source>
</evidence>
<feature type="domain" description="RCK C-terminal" evidence="1">
    <location>
        <begin position="3"/>
        <end position="40"/>
    </location>
</feature>
<accession>A0A7V9Z513</accession>
<dbReference type="AlphaFoldDB" id="A0A7V9Z513"/>
<gene>
    <name evidence="2" type="ORF">HNR31_000929</name>
</gene>
<dbReference type="SUPFAM" id="SSF116726">
    <property type="entry name" value="TrkA C-terminal domain-like"/>
    <property type="match status" value="1"/>
</dbReference>
<proteinExistence type="predicted"/>
<dbReference type="InterPro" id="IPR036721">
    <property type="entry name" value="RCK_C_sf"/>
</dbReference>
<keyword evidence="3" id="KW-1185">Reference proteome</keyword>
<protein>
    <submittedName>
        <fullName evidence="2">K+/H+ antiporter YhaU regulatory subunit KhtT</fullName>
    </submittedName>
</protein>
<dbReference type="GO" id="GO:0008324">
    <property type="term" value="F:monoatomic cation transmembrane transporter activity"/>
    <property type="evidence" value="ECO:0007669"/>
    <property type="project" value="InterPro"/>
</dbReference>
<dbReference type="Pfam" id="PF02080">
    <property type="entry name" value="TrkA_C"/>
    <property type="match status" value="1"/>
</dbReference>
<name>A0A7V9Z513_9BACL</name>
<dbReference type="Gene3D" id="3.30.70.1450">
    <property type="entry name" value="Regulator of K+ conductance, C-terminal domain"/>
    <property type="match status" value="1"/>
</dbReference>
<dbReference type="GO" id="GO:0006813">
    <property type="term" value="P:potassium ion transport"/>
    <property type="evidence" value="ECO:0007669"/>
    <property type="project" value="InterPro"/>
</dbReference>
<organism evidence="2 3">
    <name type="scientific">Thermaerobacillus caldiproteolyticus</name>
    <dbReference type="NCBI Taxonomy" id="247480"/>
    <lineage>
        <taxon>Bacteria</taxon>
        <taxon>Bacillati</taxon>
        <taxon>Bacillota</taxon>
        <taxon>Bacilli</taxon>
        <taxon>Bacillales</taxon>
        <taxon>Anoxybacillaceae</taxon>
        <taxon>Thermaerobacillus</taxon>
    </lineage>
</organism>
<dbReference type="InterPro" id="IPR006037">
    <property type="entry name" value="RCK_C"/>
</dbReference>
<dbReference type="Proteomes" id="UP000523087">
    <property type="component" value="Unassembled WGS sequence"/>
</dbReference>